<protein>
    <submittedName>
        <fullName evidence="1">Uncharacterized protein</fullName>
    </submittedName>
</protein>
<proteinExistence type="predicted"/>
<dbReference type="EMBL" id="CAADEW010000178">
    <property type="protein sequence ID" value="VFJ64732.1"/>
    <property type="molecule type" value="Genomic_DNA"/>
</dbReference>
<evidence type="ECO:0000313" key="1">
    <source>
        <dbReference type="EMBL" id="VFJ64732.1"/>
    </source>
</evidence>
<dbReference type="AlphaFoldDB" id="A0A450TCS3"/>
<name>A0A450TCS3_9GAMM</name>
<gene>
    <name evidence="1" type="ORF">BECKFW1821A_GA0114235_11785</name>
</gene>
<reference evidence="1" key="1">
    <citation type="submission" date="2019-02" db="EMBL/GenBank/DDBJ databases">
        <authorList>
            <person name="Gruber-Vodicka R. H."/>
            <person name="Seah K. B. B."/>
        </authorList>
    </citation>
    <scope>NUCLEOTIDE SEQUENCE</scope>
    <source>
        <strain evidence="1">BECK_BZ15</strain>
    </source>
</reference>
<organism evidence="1">
    <name type="scientific">Candidatus Kentrum sp. FW</name>
    <dbReference type="NCBI Taxonomy" id="2126338"/>
    <lineage>
        <taxon>Bacteria</taxon>
        <taxon>Pseudomonadati</taxon>
        <taxon>Pseudomonadota</taxon>
        <taxon>Gammaproteobacteria</taxon>
        <taxon>Candidatus Kentrum</taxon>
    </lineage>
</organism>
<accession>A0A450TCS3</accession>
<sequence length="75" mass="8557">MNEQSVYDPIVREVRKIRDEHARQFNYDLDAISEDYMARQIQEGSRLVRLHPDKLPVGNAAHPTPAVNVVLCGRG</sequence>